<dbReference type="Proteomes" id="UP000198897">
    <property type="component" value="Unassembled WGS sequence"/>
</dbReference>
<evidence type="ECO:0000256" key="1">
    <source>
        <dbReference type="ARBA" id="ARBA00004924"/>
    </source>
</evidence>
<feature type="domain" description="Aerobactin siderophore biosynthesis IucA/IucC-like C-terminal" evidence="4">
    <location>
        <begin position="414"/>
        <end position="576"/>
    </location>
</feature>
<sequence>MFQNEIHEQLNAKDWKEANQQLIAKMLAEYMYEDMIKPDVLHSDGKKRTYELEVYSGKVYRFEAEQRLFDSYDVKKESIVQIDQGVEKDAESAIDLLVDLKEIIGMSAETTGHLIKEMNATLIADVHLMQKKDRTSEQLLSADYAELEGYMKGHPWITYNKGRIGFGYDEYLKFAPEHQQDVQLSWIAAHKKLASFQSVQDVSYKQLLEQELSEQERETFSEKVVKEGRDPDDYYFFPVHEWQWKNQLIQHFPEEIAKKEIIALGDGQDIYLPQQSIRTFVNKSSADKHHVKLPMSILNTLVYRGLPSERTLIAPKVTELIKGMYEQDDFLKKECRVILPGENASINVDHKHYSAVKDTPYQYLEMLGAIWRESIYTYLEEEEQAITLAALLHEDHNGMPYIQAMIEASGLEPEAWMKKFYQVVMDPLLHYLYQYGTVFSPHGQNTILVVKNNQPHRLAIKDFVDDVNVTDQPFPELADLSEEMKTVLRTEPPEGLTQFIFTGLFICHLRYLSHLLENHNLLTEKKFWQLLAESIHHYQERFPELEERFELFDFFKPEMTKLCLNRNRMVDYGYADGDDRPHASEFGRVSNALAAFKKQTKLTT</sequence>
<dbReference type="PANTHER" id="PTHR34384:SF6">
    <property type="entry name" value="STAPHYLOFERRIN B SYNTHASE"/>
    <property type="match status" value="1"/>
</dbReference>
<feature type="domain" description="Aerobactin siderophore biosynthesis IucA/IucC N-terminal" evidence="3">
    <location>
        <begin position="143"/>
        <end position="393"/>
    </location>
</feature>
<dbReference type="InterPro" id="IPR037455">
    <property type="entry name" value="LucA/IucC-like"/>
</dbReference>
<reference evidence="6" key="1">
    <citation type="submission" date="2016-10" db="EMBL/GenBank/DDBJ databases">
        <authorList>
            <person name="Varghese N."/>
            <person name="Submissions S."/>
        </authorList>
    </citation>
    <scope>NUCLEOTIDE SEQUENCE [LARGE SCALE GENOMIC DNA]</scope>
    <source>
        <strain evidence="6">FP5</strain>
    </source>
</reference>
<evidence type="ECO:0000313" key="5">
    <source>
        <dbReference type="EMBL" id="SFG15645.1"/>
    </source>
</evidence>
<dbReference type="AlphaFoldDB" id="A0A1I2PHI5"/>
<name>A0A1I2PHI5_9BACI</name>
<dbReference type="PANTHER" id="PTHR34384">
    <property type="entry name" value="L-2,3-DIAMINOPROPANOATE--CITRATE LIGASE"/>
    <property type="match status" value="1"/>
</dbReference>
<comment type="similarity">
    <text evidence="2">Belongs to the IucA/IucC family.</text>
</comment>
<dbReference type="Gene3D" id="3.30.310.280">
    <property type="match status" value="1"/>
</dbReference>
<gene>
    <name evidence="5" type="ORF">SAMN05216353_12550</name>
</gene>
<accession>A0A1I2PHI5</accession>
<evidence type="ECO:0000259" key="4">
    <source>
        <dbReference type="Pfam" id="PF06276"/>
    </source>
</evidence>
<dbReference type="Gene3D" id="6.10.250.3370">
    <property type="match status" value="1"/>
</dbReference>
<evidence type="ECO:0000313" key="6">
    <source>
        <dbReference type="Proteomes" id="UP000198897"/>
    </source>
</evidence>
<proteinExistence type="inferred from homology"/>
<dbReference type="InterPro" id="IPR007310">
    <property type="entry name" value="Aerobactin_biosyn_IucA/IucC_N"/>
</dbReference>
<evidence type="ECO:0000256" key="2">
    <source>
        <dbReference type="ARBA" id="ARBA00007832"/>
    </source>
</evidence>
<dbReference type="Gene3D" id="1.10.510.40">
    <property type="match status" value="1"/>
</dbReference>
<dbReference type="GO" id="GO:0019290">
    <property type="term" value="P:siderophore biosynthetic process"/>
    <property type="evidence" value="ECO:0007669"/>
    <property type="project" value="InterPro"/>
</dbReference>
<dbReference type="Pfam" id="PF04183">
    <property type="entry name" value="IucA_IucC"/>
    <property type="match status" value="1"/>
</dbReference>
<organism evidence="5 6">
    <name type="scientific">Halobacillus alkaliphilus</name>
    <dbReference type="NCBI Taxonomy" id="396056"/>
    <lineage>
        <taxon>Bacteria</taxon>
        <taxon>Bacillati</taxon>
        <taxon>Bacillota</taxon>
        <taxon>Bacilli</taxon>
        <taxon>Bacillales</taxon>
        <taxon>Bacillaceae</taxon>
        <taxon>Halobacillus</taxon>
    </lineage>
</organism>
<dbReference type="GO" id="GO:0016881">
    <property type="term" value="F:acid-amino acid ligase activity"/>
    <property type="evidence" value="ECO:0007669"/>
    <property type="project" value="UniProtKB-ARBA"/>
</dbReference>
<comment type="pathway">
    <text evidence="1">Siderophore biosynthesis.</text>
</comment>
<protein>
    <submittedName>
        <fullName evidence="5">Siderophore synthetase component</fullName>
    </submittedName>
</protein>
<keyword evidence="6" id="KW-1185">Reference proteome</keyword>
<dbReference type="InterPro" id="IPR022770">
    <property type="entry name" value="IucA/IucC-like_C"/>
</dbReference>
<evidence type="ECO:0000259" key="3">
    <source>
        <dbReference type="Pfam" id="PF04183"/>
    </source>
</evidence>
<dbReference type="Pfam" id="PF06276">
    <property type="entry name" value="FhuF"/>
    <property type="match status" value="1"/>
</dbReference>
<dbReference type="EMBL" id="FOOG01000025">
    <property type="protein sequence ID" value="SFG15645.1"/>
    <property type="molecule type" value="Genomic_DNA"/>
</dbReference>